<evidence type="ECO:0000313" key="2">
    <source>
        <dbReference type="Proteomes" id="UP000011135"/>
    </source>
</evidence>
<proteinExistence type="predicted"/>
<sequence length="41" mass="4451">MLENNSEAEVTFLEEALQISANIEVKPVAVSACWSAISISR</sequence>
<comment type="caution">
    <text evidence="1">The sequence shown here is derived from an EMBL/GenBank/DDBJ whole genome shotgun (WGS) entry which is preliminary data.</text>
</comment>
<dbReference type="AlphaFoldDB" id="L8JJL1"/>
<dbReference type="Proteomes" id="UP000011135">
    <property type="component" value="Unassembled WGS sequence"/>
</dbReference>
<reference evidence="1 2" key="1">
    <citation type="submission" date="2012-12" db="EMBL/GenBank/DDBJ databases">
        <title>Genome assembly of Fulvivirga imtechensis AK7.</title>
        <authorList>
            <person name="Nupur N."/>
            <person name="Khatri I."/>
            <person name="Kumar R."/>
            <person name="Subramanian S."/>
            <person name="Pinnaka A."/>
        </authorList>
    </citation>
    <scope>NUCLEOTIDE SEQUENCE [LARGE SCALE GENOMIC DNA]</scope>
    <source>
        <strain evidence="1 2">AK7</strain>
    </source>
</reference>
<dbReference type="EMBL" id="AMZN01000084">
    <property type="protein sequence ID" value="ELR69096.1"/>
    <property type="molecule type" value="Genomic_DNA"/>
</dbReference>
<gene>
    <name evidence="1" type="ORF">C900_05485</name>
</gene>
<protein>
    <submittedName>
        <fullName evidence="1">Uncharacterized protein</fullName>
    </submittedName>
</protein>
<organism evidence="1 2">
    <name type="scientific">Fulvivirga imtechensis AK7</name>
    <dbReference type="NCBI Taxonomy" id="1237149"/>
    <lineage>
        <taxon>Bacteria</taxon>
        <taxon>Pseudomonadati</taxon>
        <taxon>Bacteroidota</taxon>
        <taxon>Cytophagia</taxon>
        <taxon>Cytophagales</taxon>
        <taxon>Fulvivirgaceae</taxon>
        <taxon>Fulvivirga</taxon>
    </lineage>
</organism>
<keyword evidence="2" id="KW-1185">Reference proteome</keyword>
<accession>L8JJL1</accession>
<evidence type="ECO:0000313" key="1">
    <source>
        <dbReference type="EMBL" id="ELR69096.1"/>
    </source>
</evidence>
<name>L8JJL1_9BACT</name>